<evidence type="ECO:0000256" key="6">
    <source>
        <dbReference type="ARBA" id="ARBA00022679"/>
    </source>
</evidence>
<dbReference type="PRINTS" id="PR00019">
    <property type="entry name" value="LEURICHRPT"/>
</dbReference>
<keyword evidence="14" id="KW-0472">Membrane</keyword>
<evidence type="ECO:0000259" key="17">
    <source>
        <dbReference type="PROSITE" id="PS50011"/>
    </source>
</evidence>
<dbReference type="Gene3D" id="3.80.10.10">
    <property type="entry name" value="Ribonuclease Inhibitor"/>
    <property type="match status" value="1"/>
</dbReference>
<sequence length="309" mass="34590">MSLIHLSVLDLSYNSLSGEIPSEIIKMQSLEDLNLSHNYLSGFIPTTFEQMHGLLHVDVSYNELQGPIPNSKAFVQATMEDLRGNKGLCGNGRGLQPFKHISKRRHSLLVYEYLECGSLRTIMENEEAAKELDWPKRLNIVKGVAHALSYMHHDCSPPIIHRDIKSSNILIDSQHEAHVSDFGTAKLLDLNSSNWTSFAGTYGYITPELAYTMKVSEKCDVYSFEVLSLEVIEGKHPGDTISSLSSPSTKENIHQKDVLDPRLPFPERRILDDLVVVVNLATECLNADPQSRPTMLIISQVLSSKTSWS</sequence>
<keyword evidence="11" id="KW-0418">Kinase</keyword>
<dbReference type="GO" id="GO:0005524">
    <property type="term" value="F:ATP binding"/>
    <property type="evidence" value="ECO:0007669"/>
    <property type="project" value="UniProtKB-KW"/>
</dbReference>
<dbReference type="EC" id="2.7.11.1" evidence="2"/>
<dbReference type="InterPro" id="IPR008271">
    <property type="entry name" value="Ser/Thr_kinase_AS"/>
</dbReference>
<evidence type="ECO:0000256" key="13">
    <source>
        <dbReference type="ARBA" id="ARBA00022989"/>
    </source>
</evidence>
<dbReference type="SMART" id="SM00220">
    <property type="entry name" value="S_TKc"/>
    <property type="match status" value="1"/>
</dbReference>
<dbReference type="InterPro" id="IPR011009">
    <property type="entry name" value="Kinase-like_dom_sf"/>
</dbReference>
<dbReference type="Gene3D" id="1.10.510.10">
    <property type="entry name" value="Transferase(Phosphotransferase) domain 1"/>
    <property type="match status" value="1"/>
</dbReference>
<proteinExistence type="predicted"/>
<comment type="catalytic activity">
    <reaction evidence="15">
        <text>L-threonyl-[protein] + ATP = O-phospho-L-threonyl-[protein] + ADP + H(+)</text>
        <dbReference type="Rhea" id="RHEA:46608"/>
        <dbReference type="Rhea" id="RHEA-COMP:11060"/>
        <dbReference type="Rhea" id="RHEA-COMP:11605"/>
        <dbReference type="ChEBI" id="CHEBI:15378"/>
        <dbReference type="ChEBI" id="CHEBI:30013"/>
        <dbReference type="ChEBI" id="CHEBI:30616"/>
        <dbReference type="ChEBI" id="CHEBI:61977"/>
        <dbReference type="ChEBI" id="CHEBI:456216"/>
        <dbReference type="EC" id="2.7.11.1"/>
    </reaction>
</comment>
<keyword evidence="6" id="KW-0808">Transferase</keyword>
<dbReference type="GO" id="GO:0004672">
    <property type="term" value="F:protein kinase activity"/>
    <property type="evidence" value="ECO:0000318"/>
    <property type="project" value="GO_Central"/>
</dbReference>
<evidence type="ECO:0000256" key="3">
    <source>
        <dbReference type="ARBA" id="ARBA00022527"/>
    </source>
</evidence>
<dbReference type="Gramene" id="Jr11_11660_p1">
    <property type="protein sequence ID" value="cds.Jr11_11660_p1"/>
    <property type="gene ID" value="Jr11_11660"/>
</dbReference>
<evidence type="ECO:0000256" key="9">
    <source>
        <dbReference type="ARBA" id="ARBA00022737"/>
    </source>
</evidence>
<dbReference type="Proteomes" id="UP000235220">
    <property type="component" value="Chromosome 11"/>
</dbReference>
<dbReference type="InterPro" id="IPR001611">
    <property type="entry name" value="Leu-rich_rpt"/>
</dbReference>
<evidence type="ECO:0000256" key="1">
    <source>
        <dbReference type="ARBA" id="ARBA00004167"/>
    </source>
</evidence>
<dbReference type="Pfam" id="PF13855">
    <property type="entry name" value="LRR_8"/>
    <property type="match status" value="1"/>
</dbReference>
<protein>
    <recommendedName>
        <fullName evidence="2">non-specific serine/threonine protein kinase</fullName>
        <ecNumber evidence="2">2.7.11.1</ecNumber>
    </recommendedName>
</protein>
<evidence type="ECO:0000313" key="18">
    <source>
        <dbReference type="Proteomes" id="UP000235220"/>
    </source>
</evidence>
<dbReference type="InterPro" id="IPR051420">
    <property type="entry name" value="Ser_Thr_Kinases_DiverseReg"/>
</dbReference>
<dbReference type="Pfam" id="PF00069">
    <property type="entry name" value="Pkinase"/>
    <property type="match status" value="1"/>
</dbReference>
<name>A0A2I4HIA2_JUGRE</name>
<dbReference type="STRING" id="51240.A0A2I4HIA2"/>
<dbReference type="FunFam" id="3.80.10.10:FF:000722">
    <property type="entry name" value="Leucine-rich repeat receptor-like protein kinase"/>
    <property type="match status" value="1"/>
</dbReference>
<keyword evidence="8" id="KW-0732">Signal</keyword>
<evidence type="ECO:0000256" key="8">
    <source>
        <dbReference type="ARBA" id="ARBA00022729"/>
    </source>
</evidence>
<keyword evidence="7" id="KW-0812">Transmembrane</keyword>
<keyword evidence="9" id="KW-0677">Repeat</keyword>
<keyword evidence="13" id="KW-1133">Transmembrane helix</keyword>
<dbReference type="GO" id="GO:0004674">
    <property type="term" value="F:protein serine/threonine kinase activity"/>
    <property type="evidence" value="ECO:0007669"/>
    <property type="project" value="UniProtKB-KW"/>
</dbReference>
<accession>A0A2I4HIA2</accession>
<dbReference type="InterPro" id="IPR032675">
    <property type="entry name" value="LRR_dom_sf"/>
</dbReference>
<keyword evidence="4" id="KW-0597">Phosphoprotein</keyword>
<keyword evidence="3" id="KW-0723">Serine/threonine-protein kinase</keyword>
<keyword evidence="12" id="KW-0067">ATP-binding</keyword>
<organism evidence="18 19">
    <name type="scientific">Juglans regia</name>
    <name type="common">English walnut</name>
    <dbReference type="NCBI Taxonomy" id="51240"/>
    <lineage>
        <taxon>Eukaryota</taxon>
        <taxon>Viridiplantae</taxon>
        <taxon>Streptophyta</taxon>
        <taxon>Embryophyta</taxon>
        <taxon>Tracheophyta</taxon>
        <taxon>Spermatophyta</taxon>
        <taxon>Magnoliopsida</taxon>
        <taxon>eudicotyledons</taxon>
        <taxon>Gunneridae</taxon>
        <taxon>Pentapetalae</taxon>
        <taxon>rosids</taxon>
        <taxon>fabids</taxon>
        <taxon>Fagales</taxon>
        <taxon>Juglandaceae</taxon>
        <taxon>Juglans</taxon>
    </lineage>
</organism>
<evidence type="ECO:0000256" key="12">
    <source>
        <dbReference type="ARBA" id="ARBA00022840"/>
    </source>
</evidence>
<evidence type="ECO:0000256" key="16">
    <source>
        <dbReference type="ARBA" id="ARBA00048679"/>
    </source>
</evidence>
<evidence type="ECO:0000256" key="14">
    <source>
        <dbReference type="ARBA" id="ARBA00023136"/>
    </source>
</evidence>
<comment type="subcellular location">
    <subcellularLocation>
        <location evidence="1">Membrane</location>
        <topology evidence="1">Single-pass membrane protein</topology>
    </subcellularLocation>
</comment>
<evidence type="ECO:0000256" key="10">
    <source>
        <dbReference type="ARBA" id="ARBA00022741"/>
    </source>
</evidence>
<dbReference type="PANTHER" id="PTHR48005">
    <property type="entry name" value="LEUCINE RICH REPEAT KINASE 2"/>
    <property type="match status" value="1"/>
</dbReference>
<evidence type="ECO:0000256" key="5">
    <source>
        <dbReference type="ARBA" id="ARBA00022614"/>
    </source>
</evidence>
<comment type="catalytic activity">
    <reaction evidence="16">
        <text>L-seryl-[protein] + ATP = O-phospho-L-seryl-[protein] + ADP + H(+)</text>
        <dbReference type="Rhea" id="RHEA:17989"/>
        <dbReference type="Rhea" id="RHEA-COMP:9863"/>
        <dbReference type="Rhea" id="RHEA-COMP:11604"/>
        <dbReference type="ChEBI" id="CHEBI:15378"/>
        <dbReference type="ChEBI" id="CHEBI:29999"/>
        <dbReference type="ChEBI" id="CHEBI:30616"/>
        <dbReference type="ChEBI" id="CHEBI:83421"/>
        <dbReference type="ChEBI" id="CHEBI:456216"/>
        <dbReference type="EC" id="2.7.11.1"/>
    </reaction>
</comment>
<evidence type="ECO:0000256" key="15">
    <source>
        <dbReference type="ARBA" id="ARBA00047899"/>
    </source>
</evidence>
<dbReference type="RefSeq" id="XP_018855893.1">
    <property type="nucleotide sequence ID" value="XM_019000348.1"/>
</dbReference>
<dbReference type="AlphaFoldDB" id="A0A2I4HIA2"/>
<keyword evidence="18" id="KW-1185">Reference proteome</keyword>
<dbReference type="KEGG" id="jre:109018169"/>
<dbReference type="GO" id="GO:0016020">
    <property type="term" value="C:membrane"/>
    <property type="evidence" value="ECO:0007669"/>
    <property type="project" value="UniProtKB-SubCell"/>
</dbReference>
<feature type="domain" description="Protein kinase" evidence="17">
    <location>
        <begin position="1"/>
        <end position="302"/>
    </location>
</feature>
<dbReference type="PROSITE" id="PS00108">
    <property type="entry name" value="PROTEIN_KINASE_ST"/>
    <property type="match status" value="1"/>
</dbReference>
<dbReference type="GeneID" id="109018169"/>
<dbReference type="OrthoDB" id="676979at2759"/>
<reference evidence="19" key="1">
    <citation type="submission" date="2025-08" db="UniProtKB">
        <authorList>
            <consortium name="RefSeq"/>
        </authorList>
    </citation>
    <scope>IDENTIFICATION</scope>
    <source>
        <tissue evidence="19">Leaves</tissue>
    </source>
</reference>
<keyword evidence="5" id="KW-0433">Leucine-rich repeat</keyword>
<dbReference type="FunFam" id="1.10.510.10:FF:000445">
    <property type="entry name" value="MDIS1-interacting receptor like kinase 2"/>
    <property type="match status" value="1"/>
</dbReference>
<gene>
    <name evidence="19" type="primary">LOC109018169</name>
</gene>
<dbReference type="SUPFAM" id="SSF56112">
    <property type="entry name" value="Protein kinase-like (PK-like)"/>
    <property type="match status" value="1"/>
</dbReference>
<evidence type="ECO:0000256" key="7">
    <source>
        <dbReference type="ARBA" id="ARBA00022692"/>
    </source>
</evidence>
<dbReference type="InterPro" id="IPR000719">
    <property type="entry name" value="Prot_kinase_dom"/>
</dbReference>
<dbReference type="PROSITE" id="PS50011">
    <property type="entry name" value="PROTEIN_KINASE_DOM"/>
    <property type="match status" value="1"/>
</dbReference>
<evidence type="ECO:0000256" key="4">
    <source>
        <dbReference type="ARBA" id="ARBA00022553"/>
    </source>
</evidence>
<evidence type="ECO:0000256" key="2">
    <source>
        <dbReference type="ARBA" id="ARBA00012513"/>
    </source>
</evidence>
<dbReference type="PANTHER" id="PTHR48005:SF70">
    <property type="entry name" value="MDIS1-INTERACTING RECEPTOR LIKE KINASE 2-LIKE"/>
    <property type="match status" value="1"/>
</dbReference>
<keyword evidence="10" id="KW-0547">Nucleotide-binding</keyword>
<evidence type="ECO:0000313" key="19">
    <source>
        <dbReference type="RefSeq" id="XP_018855893.1"/>
    </source>
</evidence>
<evidence type="ECO:0000256" key="11">
    <source>
        <dbReference type="ARBA" id="ARBA00022777"/>
    </source>
</evidence>
<dbReference type="SUPFAM" id="SSF52058">
    <property type="entry name" value="L domain-like"/>
    <property type="match status" value="1"/>
</dbReference>